<dbReference type="InterPro" id="IPR052035">
    <property type="entry name" value="ZnF_BED_domain_contain"/>
</dbReference>
<sequence>MSEITEMDVSNSNALAVSMSGDPKTTRRLRSLVWNDFTKEKKPDGNCVAICNHCKKQLTASSRSGTTHLKNHLVTCTSTKVRVKRRKLVVRRLGLKFGEGKHYGNDGIEGSNFDQEMSRKDLARMVVFHGYPFTIVRHAGFRTFVKNLQPQFKLIPDDVVRDDCMKIYEDGRVKLRDLLEKLPCRVSLTVDMWRSREDAVEDYMCLTCHYVDNDWKLKSKILNFLHAEDLTSGEEISKTIVEKLNEWNISRKLFSITLDNLNDHDVVTSELLKFVQPLGSLPLNGDLFHVQGAAYVLNLIAQDFMMLARDIISRVRDSVQHVRSSLDTLNEFQKHVERVGAPQRELVLDVSNDLSSTYLMLETAYEFQGAFTCFAEDDDGYVNSLSPEDWTSVRAVTDCLYAFYQAIAKFSGARIPTANLYFNEICDIHWQLVNWSTSSVTLVASVASQILGNFEQYWSTTRLVMAIASILDPRYKMRSIEYFFKQIYGDTYETNEKIGNIRKCLANLYNEYVVHSNHLSKTQEFLFYSHTSDGATATTESKTDGESKTISRFTLSDAKRGLDQYLQETSSSQPQKSDLDLYLDEAVDRTNNLDDNFNILAWWKFYAAKYPVLSTMACDILAIPASSSSLDIRSRTLDENLRSLDPMTVQGLKCGQDWLKEEFEVMLVGAPYVQLTMTSFCHTIRCSAIFKAAPRHPLQRFGPRVLKTILLFLGYKTGI</sequence>
<keyword evidence="5" id="KW-0862">Zinc</keyword>
<dbReference type="SMART" id="SM00614">
    <property type="entry name" value="ZnF_BED"/>
    <property type="match status" value="1"/>
</dbReference>
<feature type="domain" description="HAT C-terminal dimerisation" evidence="11">
    <location>
        <begin position="578"/>
        <end position="659"/>
    </location>
</feature>
<name>A0AAX6DRP6_IRIPA</name>
<dbReference type="Proteomes" id="UP001140949">
    <property type="component" value="Unassembled WGS sequence"/>
</dbReference>
<keyword evidence="7" id="KW-0238">DNA-binding</keyword>
<keyword evidence="3" id="KW-0479">Metal-binding</keyword>
<gene>
    <name evidence="13" type="ORF">M6B38_232485</name>
</gene>
<feature type="domain" description="BED-type" evidence="10">
    <location>
        <begin position="33"/>
        <end position="76"/>
    </location>
</feature>
<keyword evidence="6" id="KW-0805">Transcription regulation</keyword>
<organism evidence="13 14">
    <name type="scientific">Iris pallida</name>
    <name type="common">Sweet iris</name>
    <dbReference type="NCBI Taxonomy" id="29817"/>
    <lineage>
        <taxon>Eukaryota</taxon>
        <taxon>Viridiplantae</taxon>
        <taxon>Streptophyta</taxon>
        <taxon>Embryophyta</taxon>
        <taxon>Tracheophyta</taxon>
        <taxon>Spermatophyta</taxon>
        <taxon>Magnoliopsida</taxon>
        <taxon>Liliopsida</taxon>
        <taxon>Asparagales</taxon>
        <taxon>Iridaceae</taxon>
        <taxon>Iridoideae</taxon>
        <taxon>Irideae</taxon>
        <taxon>Iris</taxon>
    </lineage>
</organism>
<evidence type="ECO:0000313" key="14">
    <source>
        <dbReference type="Proteomes" id="UP001140949"/>
    </source>
</evidence>
<accession>A0AAX6DRP6</accession>
<dbReference type="PANTHER" id="PTHR46481:SF11">
    <property type="entry name" value="ZINC FINGER BED DOMAIN-CONTAINING PROTEIN RICESLEEPER 2-LIKE"/>
    <property type="match status" value="1"/>
</dbReference>
<evidence type="ECO:0000256" key="6">
    <source>
        <dbReference type="ARBA" id="ARBA00023015"/>
    </source>
</evidence>
<comment type="subcellular location">
    <subcellularLocation>
        <location evidence="1">Nucleus</location>
    </subcellularLocation>
</comment>
<keyword evidence="8" id="KW-0804">Transcription</keyword>
<dbReference type="Pfam" id="PF02892">
    <property type="entry name" value="zf-BED"/>
    <property type="match status" value="1"/>
</dbReference>
<dbReference type="EMBL" id="JANAVB010042419">
    <property type="protein sequence ID" value="KAJ6794421.1"/>
    <property type="molecule type" value="Genomic_DNA"/>
</dbReference>
<evidence type="ECO:0000256" key="3">
    <source>
        <dbReference type="ARBA" id="ARBA00022723"/>
    </source>
</evidence>
<comment type="caution">
    <text evidence="13">The sequence shown here is derived from an EMBL/GenBank/DDBJ whole genome shotgun (WGS) entry which is preliminary data.</text>
</comment>
<dbReference type="InterPro" id="IPR012337">
    <property type="entry name" value="RNaseH-like_sf"/>
</dbReference>
<dbReference type="AlphaFoldDB" id="A0AAX6DRP6"/>
<dbReference type="GO" id="GO:0008270">
    <property type="term" value="F:zinc ion binding"/>
    <property type="evidence" value="ECO:0007669"/>
    <property type="project" value="UniProtKB-KW"/>
</dbReference>
<dbReference type="Pfam" id="PF05699">
    <property type="entry name" value="Dimer_Tnp_hAT"/>
    <property type="match status" value="1"/>
</dbReference>
<dbReference type="InterPro" id="IPR025525">
    <property type="entry name" value="hAT-like_transposase_RNase-H"/>
</dbReference>
<evidence type="ECO:0000259" key="10">
    <source>
        <dbReference type="Pfam" id="PF02892"/>
    </source>
</evidence>
<feature type="domain" description="hAT-like transposase RNase-H fold" evidence="12">
    <location>
        <begin position="411"/>
        <end position="512"/>
    </location>
</feature>
<dbReference type="SUPFAM" id="SSF57667">
    <property type="entry name" value="beta-beta-alpha zinc fingers"/>
    <property type="match status" value="1"/>
</dbReference>
<evidence type="ECO:0000259" key="12">
    <source>
        <dbReference type="Pfam" id="PF14372"/>
    </source>
</evidence>
<keyword evidence="14" id="KW-1185">Reference proteome</keyword>
<proteinExistence type="predicted"/>
<protein>
    <submittedName>
        <fullName evidence="13">Zinc finger BED domain-containing protein RICESLEEPER 2-like</fullName>
    </submittedName>
</protein>
<dbReference type="GO" id="GO:0003677">
    <property type="term" value="F:DNA binding"/>
    <property type="evidence" value="ECO:0007669"/>
    <property type="project" value="UniProtKB-KW"/>
</dbReference>
<evidence type="ECO:0000256" key="9">
    <source>
        <dbReference type="ARBA" id="ARBA00023242"/>
    </source>
</evidence>
<keyword evidence="4" id="KW-0863">Zinc-finger</keyword>
<dbReference type="InterPro" id="IPR008906">
    <property type="entry name" value="HATC_C_dom"/>
</dbReference>
<evidence type="ECO:0000256" key="2">
    <source>
        <dbReference type="ARBA" id="ARBA00011738"/>
    </source>
</evidence>
<evidence type="ECO:0000256" key="7">
    <source>
        <dbReference type="ARBA" id="ARBA00023125"/>
    </source>
</evidence>
<evidence type="ECO:0000259" key="11">
    <source>
        <dbReference type="Pfam" id="PF05699"/>
    </source>
</evidence>
<dbReference type="InterPro" id="IPR003656">
    <property type="entry name" value="Znf_BED"/>
</dbReference>
<dbReference type="PANTHER" id="PTHR46481">
    <property type="entry name" value="ZINC FINGER BED DOMAIN-CONTAINING PROTEIN 4"/>
    <property type="match status" value="1"/>
</dbReference>
<dbReference type="Pfam" id="PF14372">
    <property type="entry name" value="hAT-like_RNase-H"/>
    <property type="match status" value="1"/>
</dbReference>
<reference evidence="13" key="2">
    <citation type="submission" date="2023-04" db="EMBL/GenBank/DDBJ databases">
        <authorList>
            <person name="Bruccoleri R.E."/>
            <person name="Oakeley E.J."/>
            <person name="Faust A.-M."/>
            <person name="Dessus-Babus S."/>
            <person name="Altorfer M."/>
            <person name="Burckhardt D."/>
            <person name="Oertli M."/>
            <person name="Naumann U."/>
            <person name="Petersen F."/>
            <person name="Wong J."/>
        </authorList>
    </citation>
    <scope>NUCLEOTIDE SEQUENCE</scope>
    <source>
        <strain evidence="13">GSM-AAB239-AS_SAM_17_03QT</strain>
        <tissue evidence="13">Leaf</tissue>
    </source>
</reference>
<dbReference type="SUPFAM" id="SSF53098">
    <property type="entry name" value="Ribonuclease H-like"/>
    <property type="match status" value="1"/>
</dbReference>
<evidence type="ECO:0000313" key="13">
    <source>
        <dbReference type="EMBL" id="KAJ6794421.1"/>
    </source>
</evidence>
<evidence type="ECO:0000256" key="5">
    <source>
        <dbReference type="ARBA" id="ARBA00022833"/>
    </source>
</evidence>
<dbReference type="InterPro" id="IPR036236">
    <property type="entry name" value="Znf_C2H2_sf"/>
</dbReference>
<keyword evidence="9" id="KW-0539">Nucleus</keyword>
<comment type="subunit">
    <text evidence="2">Homodimer.</text>
</comment>
<reference evidence="13" key="1">
    <citation type="journal article" date="2023" name="GigaByte">
        <title>Genome assembly of the bearded iris, Iris pallida Lam.</title>
        <authorList>
            <person name="Bruccoleri R.E."/>
            <person name="Oakeley E.J."/>
            <person name="Faust A.M.E."/>
            <person name="Altorfer M."/>
            <person name="Dessus-Babus S."/>
            <person name="Burckhardt D."/>
            <person name="Oertli M."/>
            <person name="Naumann U."/>
            <person name="Petersen F."/>
            <person name="Wong J."/>
        </authorList>
    </citation>
    <scope>NUCLEOTIDE SEQUENCE</scope>
    <source>
        <strain evidence="13">GSM-AAB239-AS_SAM_17_03QT</strain>
    </source>
</reference>
<evidence type="ECO:0000256" key="1">
    <source>
        <dbReference type="ARBA" id="ARBA00004123"/>
    </source>
</evidence>
<dbReference type="GO" id="GO:0005634">
    <property type="term" value="C:nucleus"/>
    <property type="evidence" value="ECO:0007669"/>
    <property type="project" value="UniProtKB-SubCell"/>
</dbReference>
<evidence type="ECO:0000256" key="8">
    <source>
        <dbReference type="ARBA" id="ARBA00023163"/>
    </source>
</evidence>
<evidence type="ECO:0000256" key="4">
    <source>
        <dbReference type="ARBA" id="ARBA00022771"/>
    </source>
</evidence>
<dbReference type="GO" id="GO:0046983">
    <property type="term" value="F:protein dimerization activity"/>
    <property type="evidence" value="ECO:0007669"/>
    <property type="project" value="InterPro"/>
</dbReference>